<feature type="chain" id="PRO_5037140717" evidence="1">
    <location>
        <begin position="16"/>
        <end position="458"/>
    </location>
</feature>
<dbReference type="OrthoDB" id="7823193at2"/>
<dbReference type="AlphaFoldDB" id="A0A921TCX0"/>
<keyword evidence="1" id="KW-0732">Signal</keyword>
<feature type="signal peptide" evidence="1">
    <location>
        <begin position="1"/>
        <end position="15"/>
    </location>
</feature>
<accession>A0A921TCX0</accession>
<name>A0A921TCX0_9RHOB</name>
<comment type="caution">
    <text evidence="2">The sequence shown here is derived from an EMBL/GenBank/DDBJ whole genome shotgun (WGS) entry which is preliminary data.</text>
</comment>
<dbReference type="EMBL" id="APKE01000001">
    <property type="protein sequence ID" value="KAF0677640.1"/>
    <property type="molecule type" value="Genomic_DNA"/>
</dbReference>
<gene>
    <name evidence="2" type="ORF">PMES_00147</name>
</gene>
<organism evidence="2 3">
    <name type="scientific">Profundibacterium mesophilum KAUST100406-0324</name>
    <dbReference type="NCBI Taxonomy" id="1037889"/>
    <lineage>
        <taxon>Bacteria</taxon>
        <taxon>Pseudomonadati</taxon>
        <taxon>Pseudomonadota</taxon>
        <taxon>Alphaproteobacteria</taxon>
        <taxon>Rhodobacterales</taxon>
        <taxon>Roseobacteraceae</taxon>
        <taxon>Profundibacterium</taxon>
    </lineage>
</organism>
<proteinExistence type="predicted"/>
<dbReference type="Pfam" id="PF11150">
    <property type="entry name" value="DUF2927"/>
    <property type="match status" value="1"/>
</dbReference>
<dbReference type="Proteomes" id="UP000698242">
    <property type="component" value="Unassembled WGS sequence"/>
</dbReference>
<evidence type="ECO:0000256" key="1">
    <source>
        <dbReference type="SAM" id="SignalP"/>
    </source>
</evidence>
<dbReference type="InterPro" id="IPR021323">
    <property type="entry name" value="DUF2927"/>
</dbReference>
<keyword evidence="3" id="KW-1185">Reference proteome</keyword>
<evidence type="ECO:0000313" key="3">
    <source>
        <dbReference type="Proteomes" id="UP000698242"/>
    </source>
</evidence>
<sequence>MIVRLLLLAGSLALASCAPVPRQHVAERGEYIPSRLPPMKTFTRSGAQAPERSNSSIANDFLDLSFQLESGRTLPVFTRFEGPVTVRVTGNAPASLDADLTRLLARLRTEAGIDITRIAPGRPAGINIELVTRTQLQRAVPQAACFVVPRVASWAEFRRNRRGAMTDWTTLRSRERMSVFIPRDVSPQEVRDCLHEEMAQALGPLNDLYHLTDSVFNDDNFHTVLTGFDMLILRATYAPELRSGMTRADVAATLPGVLARLNPKGAQIQERPRGRTSRAWINAIEGALGPQNTMEARQGAAKRAVHIAGDEGWDDNRLAFSLFALGRLSLGADPELALNAFLKASNIYASDPSTVLHEAHIAMQLAAFALSSDQAGTAIAIVDRSLPSVRQAENAALLGSLLLVKSEALDAMGRPDEAARLRRESLGWARYGFGTDAEVRKRAGEIAALNPNSRQDRT</sequence>
<dbReference type="PROSITE" id="PS51257">
    <property type="entry name" value="PROKAR_LIPOPROTEIN"/>
    <property type="match status" value="1"/>
</dbReference>
<evidence type="ECO:0000313" key="2">
    <source>
        <dbReference type="EMBL" id="KAF0677640.1"/>
    </source>
</evidence>
<reference evidence="2" key="1">
    <citation type="submission" date="2013-03" db="EMBL/GenBank/DDBJ databases">
        <title>Genome Sequence of the Profundibacterium mesophilum strain KAUST100406-0324T from Red Sea, a novel genus in the family Rhodobacteraceae.</title>
        <authorList>
            <person name="Essack M."/>
            <person name="Alam I."/>
            <person name="Lafi F."/>
            <person name="Alawi W."/>
            <person name="Kamanu F."/>
            <person name="Al-Suwailem A."/>
            <person name="Lee O.O."/>
            <person name="Xu Y."/>
            <person name="Bajic V."/>
            <person name="Qian P.-Y."/>
            <person name="Archer J."/>
        </authorList>
    </citation>
    <scope>NUCLEOTIDE SEQUENCE</scope>
    <source>
        <strain evidence="2">KAUST100406-0324</strain>
    </source>
</reference>
<protein>
    <submittedName>
        <fullName evidence="2">Recombinational DNA repair protein DNA replication</fullName>
    </submittedName>
</protein>